<reference evidence="2 3" key="1">
    <citation type="submission" date="2018-10" db="EMBL/GenBank/DDBJ databases">
        <title>Marmoricola sp. 4Q3S-7 whole genome shotgun sequence.</title>
        <authorList>
            <person name="Li F."/>
        </authorList>
    </citation>
    <scope>NUCLEOTIDE SEQUENCE [LARGE SCALE GENOMIC DNA]</scope>
    <source>
        <strain evidence="2 3">4Q3S-7</strain>
    </source>
</reference>
<keyword evidence="1" id="KW-0472">Membrane</keyword>
<dbReference type="Proteomes" id="UP000281708">
    <property type="component" value="Unassembled WGS sequence"/>
</dbReference>
<keyword evidence="1" id="KW-1133">Transmembrane helix</keyword>
<evidence type="ECO:0000256" key="1">
    <source>
        <dbReference type="SAM" id="Phobius"/>
    </source>
</evidence>
<dbReference type="OrthoDB" id="5996503at2"/>
<organism evidence="2 3">
    <name type="scientific">Nocardioides mangrovicus</name>
    <dbReference type="NCBI Taxonomy" id="2478913"/>
    <lineage>
        <taxon>Bacteria</taxon>
        <taxon>Bacillati</taxon>
        <taxon>Actinomycetota</taxon>
        <taxon>Actinomycetes</taxon>
        <taxon>Propionibacteriales</taxon>
        <taxon>Nocardioidaceae</taxon>
        <taxon>Nocardioides</taxon>
    </lineage>
</organism>
<evidence type="ECO:0000313" key="2">
    <source>
        <dbReference type="EMBL" id="RLV51135.1"/>
    </source>
</evidence>
<sequence>MSTALRRLAVAGLVLGVLGVVVPLLFGDLFQSWDRFGSVEIPGHGSVRLPAGAVDVSFRGISADGGGGGSVAVPRFSASIERSGTADPVFHKVDGGAVSVNNVVHVPVWRVAVRRAGTYEVTTSGEDRGYVAIYLDLGHRRHYGRLQLGAGVLLVASLLALLVARGRRRTADQ</sequence>
<feature type="transmembrane region" description="Helical" evidence="1">
    <location>
        <begin position="146"/>
        <end position="164"/>
    </location>
</feature>
<name>A0A3L8P7D8_9ACTN</name>
<dbReference type="EMBL" id="RDBE01000001">
    <property type="protein sequence ID" value="RLV51135.1"/>
    <property type="molecule type" value="Genomic_DNA"/>
</dbReference>
<evidence type="ECO:0000313" key="3">
    <source>
        <dbReference type="Proteomes" id="UP000281708"/>
    </source>
</evidence>
<proteinExistence type="predicted"/>
<comment type="caution">
    <text evidence="2">The sequence shown here is derived from an EMBL/GenBank/DDBJ whole genome shotgun (WGS) entry which is preliminary data.</text>
</comment>
<gene>
    <name evidence="2" type="ORF">D9V37_04260</name>
</gene>
<keyword evidence="3" id="KW-1185">Reference proteome</keyword>
<protein>
    <submittedName>
        <fullName evidence="2">Uncharacterized protein</fullName>
    </submittedName>
</protein>
<accession>A0A3L8P7D8</accession>
<feature type="transmembrane region" description="Helical" evidence="1">
    <location>
        <begin position="7"/>
        <end position="26"/>
    </location>
</feature>
<dbReference type="AlphaFoldDB" id="A0A3L8P7D8"/>
<keyword evidence="1" id="KW-0812">Transmembrane</keyword>
<dbReference type="RefSeq" id="WP_121804815.1">
    <property type="nucleotide sequence ID" value="NZ_RDBE01000001.1"/>
</dbReference>